<organism evidence="2 3">
    <name type="scientific">Halonotius pteroides</name>
    <dbReference type="NCBI Taxonomy" id="268735"/>
    <lineage>
        <taxon>Archaea</taxon>
        <taxon>Methanobacteriati</taxon>
        <taxon>Methanobacteriota</taxon>
        <taxon>Stenosarchaea group</taxon>
        <taxon>Halobacteria</taxon>
        <taxon>Halobacteriales</taxon>
        <taxon>Haloferacaceae</taxon>
        <taxon>Halonotius</taxon>
    </lineage>
</organism>
<feature type="domain" description="Transposase IS4-like" evidence="1">
    <location>
        <begin position="110"/>
        <end position="272"/>
    </location>
</feature>
<dbReference type="InterPro" id="IPR053520">
    <property type="entry name" value="Transposase_Tn903"/>
</dbReference>
<dbReference type="InterPro" id="IPR002559">
    <property type="entry name" value="Transposase_11"/>
</dbReference>
<name>A0A3A6QDZ3_9EURY</name>
<reference evidence="2 3" key="1">
    <citation type="submission" date="2018-06" db="EMBL/GenBank/DDBJ databases">
        <title>Halonotius sp. F13-13 a new haloarchaeeon isolated from a solar saltern from Isla Cristina, Huelva, Spain.</title>
        <authorList>
            <person name="Duran-Viseras A."/>
            <person name="Sanchez-Porro C."/>
            <person name="Ventosa A."/>
        </authorList>
    </citation>
    <scope>NUCLEOTIDE SEQUENCE [LARGE SCALE GENOMIC DNA]</scope>
    <source>
        <strain evidence="2 3">CECT 7525</strain>
    </source>
</reference>
<comment type="caution">
    <text evidence="2">The sequence shown here is derived from an EMBL/GenBank/DDBJ whole genome shotgun (WGS) entry which is preliminary data.</text>
</comment>
<gene>
    <name evidence="2" type="ORF">DP106_01595</name>
</gene>
<dbReference type="GO" id="GO:0003677">
    <property type="term" value="F:DNA binding"/>
    <property type="evidence" value="ECO:0007669"/>
    <property type="project" value="InterPro"/>
</dbReference>
<dbReference type="Proteomes" id="UP000281564">
    <property type="component" value="Unassembled WGS sequence"/>
</dbReference>
<sequence>MPTLISRFTERVTFAVKRVADDWNEPAAPERGGGFTDAAMISLHCLRIYLNTTYRMTIDLLTEMQQICREIGLEPADLPDHSTLCLAFDRIEMEVCRTLLEQSAQLHNTGPIGAIDATYFERSPASRSYCNNTKYDVQDLKATKLVDTETNVILDLHCTTTREGSDADICKQLARKHAGELQALTADKGYDCTWLREYLRDDLGVRPLIKHCINKPYDHAHDARIDDDLYHQRSMSESVFSSVKRSLGVALRARIWYREFRELALMCAVYNIKKAAEQEIPIPSGD</sequence>
<protein>
    <submittedName>
        <fullName evidence="2">IS5 family transposase</fullName>
    </submittedName>
</protein>
<evidence type="ECO:0000259" key="1">
    <source>
        <dbReference type="Pfam" id="PF01609"/>
    </source>
</evidence>
<dbReference type="NCBIfam" id="NF033579">
    <property type="entry name" value="transpos_IS5_2"/>
    <property type="match status" value="1"/>
</dbReference>
<dbReference type="GO" id="GO:0006313">
    <property type="term" value="P:DNA transposition"/>
    <property type="evidence" value="ECO:0007669"/>
    <property type="project" value="InterPro"/>
</dbReference>
<evidence type="ECO:0000313" key="3">
    <source>
        <dbReference type="Proteomes" id="UP000281564"/>
    </source>
</evidence>
<keyword evidence="3" id="KW-1185">Reference proteome</keyword>
<proteinExistence type="predicted"/>
<dbReference type="EMBL" id="QMDW01000002">
    <property type="protein sequence ID" value="RJX51413.1"/>
    <property type="molecule type" value="Genomic_DNA"/>
</dbReference>
<dbReference type="OrthoDB" id="110773at2157"/>
<evidence type="ECO:0000313" key="2">
    <source>
        <dbReference type="EMBL" id="RJX51413.1"/>
    </source>
</evidence>
<dbReference type="Pfam" id="PF01609">
    <property type="entry name" value="DDE_Tnp_1"/>
    <property type="match status" value="1"/>
</dbReference>
<dbReference type="RefSeq" id="WP_120082860.1">
    <property type="nucleotide sequence ID" value="NZ_QMDW01000002.1"/>
</dbReference>
<dbReference type="AlphaFoldDB" id="A0A3A6QDZ3"/>
<dbReference type="GO" id="GO:0004803">
    <property type="term" value="F:transposase activity"/>
    <property type="evidence" value="ECO:0007669"/>
    <property type="project" value="InterPro"/>
</dbReference>
<accession>A0A3A6QDZ3</accession>